<evidence type="ECO:0000313" key="4">
    <source>
        <dbReference type="Proteomes" id="UP001374535"/>
    </source>
</evidence>
<name>A0AAQ3MQE8_VIGMU</name>
<proteinExistence type="predicted"/>
<dbReference type="AlphaFoldDB" id="A0AAQ3MQE8"/>
<dbReference type="InterPro" id="IPR050158">
    <property type="entry name" value="Ubiquitin_ubiquitin-like"/>
</dbReference>
<dbReference type="SMART" id="SM00213">
    <property type="entry name" value="UBQ"/>
    <property type="match status" value="1"/>
</dbReference>
<sequence length="185" mass="21112">MTSSFFLDAGLRQVHHFSGLDSIHGLLAVTRSSHRNPNSQGHHHVFRLYRRWSSRSRPDKEGIPPDQQRLIFAGKQLKDGRTLADYNIQKDRLGELYLAIYVYRFLRWKYVESTSHLVLRLRGGIIESSLMALARNVATEPNLKEWTARTKIYDRCDETGVDGVLVPGGFGDRGVQGKILMAKYA</sequence>
<organism evidence="3 4">
    <name type="scientific">Vigna mungo</name>
    <name type="common">Black gram</name>
    <name type="synonym">Phaseolus mungo</name>
    <dbReference type="NCBI Taxonomy" id="3915"/>
    <lineage>
        <taxon>Eukaryota</taxon>
        <taxon>Viridiplantae</taxon>
        <taxon>Streptophyta</taxon>
        <taxon>Embryophyta</taxon>
        <taxon>Tracheophyta</taxon>
        <taxon>Spermatophyta</taxon>
        <taxon>Magnoliopsida</taxon>
        <taxon>eudicotyledons</taxon>
        <taxon>Gunneridae</taxon>
        <taxon>Pentapetalae</taxon>
        <taxon>rosids</taxon>
        <taxon>fabids</taxon>
        <taxon>Fabales</taxon>
        <taxon>Fabaceae</taxon>
        <taxon>Papilionoideae</taxon>
        <taxon>50 kb inversion clade</taxon>
        <taxon>NPAAA clade</taxon>
        <taxon>indigoferoid/millettioid clade</taxon>
        <taxon>Phaseoleae</taxon>
        <taxon>Vigna</taxon>
    </lineage>
</organism>
<dbReference type="Pfam" id="PF00240">
    <property type="entry name" value="ubiquitin"/>
    <property type="match status" value="1"/>
</dbReference>
<dbReference type="Gene3D" id="3.40.50.880">
    <property type="match status" value="1"/>
</dbReference>
<dbReference type="SUPFAM" id="SSF54236">
    <property type="entry name" value="Ubiquitin-like"/>
    <property type="match status" value="1"/>
</dbReference>
<dbReference type="InterPro" id="IPR029071">
    <property type="entry name" value="Ubiquitin-like_domsf"/>
</dbReference>
<dbReference type="InterPro" id="IPR019956">
    <property type="entry name" value="Ubiquitin_dom"/>
</dbReference>
<dbReference type="InterPro" id="IPR000626">
    <property type="entry name" value="Ubiquitin-like_dom"/>
</dbReference>
<dbReference type="InterPro" id="IPR029062">
    <property type="entry name" value="Class_I_gatase-like"/>
</dbReference>
<dbReference type="Gene3D" id="3.10.20.90">
    <property type="entry name" value="Phosphatidylinositol 3-kinase Catalytic Subunit, Chain A, domain 1"/>
    <property type="match status" value="1"/>
</dbReference>
<protein>
    <recommendedName>
        <fullName evidence="2">Ubiquitin-like domain-containing protein</fullName>
    </recommendedName>
</protein>
<evidence type="ECO:0000256" key="1">
    <source>
        <dbReference type="ARBA" id="ARBA00022499"/>
    </source>
</evidence>
<reference evidence="3 4" key="1">
    <citation type="journal article" date="2023" name="Life. Sci Alliance">
        <title>Evolutionary insights into 3D genome organization and epigenetic landscape of Vigna mungo.</title>
        <authorList>
            <person name="Junaid A."/>
            <person name="Singh B."/>
            <person name="Bhatia S."/>
        </authorList>
    </citation>
    <scope>NUCLEOTIDE SEQUENCE [LARGE SCALE GENOMIC DNA]</scope>
    <source>
        <strain evidence="3">Urdbean</strain>
    </source>
</reference>
<dbReference type="PANTHER" id="PTHR10666">
    <property type="entry name" value="UBIQUITIN"/>
    <property type="match status" value="1"/>
</dbReference>
<dbReference type="PRINTS" id="PR00348">
    <property type="entry name" value="UBIQUITIN"/>
</dbReference>
<evidence type="ECO:0000313" key="3">
    <source>
        <dbReference type="EMBL" id="WVY95251.1"/>
    </source>
</evidence>
<dbReference type="PROSITE" id="PS50053">
    <property type="entry name" value="UBIQUITIN_2"/>
    <property type="match status" value="1"/>
</dbReference>
<dbReference type="EMBL" id="CP144691">
    <property type="protein sequence ID" value="WVY95251.1"/>
    <property type="molecule type" value="Genomic_DNA"/>
</dbReference>
<dbReference type="Proteomes" id="UP001374535">
    <property type="component" value="Chromosome 10"/>
</dbReference>
<dbReference type="GO" id="GO:0003729">
    <property type="term" value="F:mRNA binding"/>
    <property type="evidence" value="ECO:0007669"/>
    <property type="project" value="UniProtKB-ARBA"/>
</dbReference>
<keyword evidence="1" id="KW-1017">Isopeptide bond</keyword>
<keyword evidence="4" id="KW-1185">Reference proteome</keyword>
<gene>
    <name evidence="3" type="ORF">V8G54_034339</name>
</gene>
<feature type="domain" description="Ubiquitin-like" evidence="2">
    <location>
        <begin position="59"/>
        <end position="90"/>
    </location>
</feature>
<accession>A0AAQ3MQE8</accession>
<evidence type="ECO:0000259" key="2">
    <source>
        <dbReference type="PROSITE" id="PS50053"/>
    </source>
</evidence>